<sequence length="429" mass="44668">METTKQNRTVPIIMMILLFGMISFVTNLAAPMGVVVKSQFEASNFLGMLGNFANFLAYAFMGIPSGKLLEKVGYKKTALIGIAMGFVGVGIQFLSGIAESFTVYLLGAFVAGFSMCTLNTVVNPMLNTLGGGGKKGNQLIQVGGSFNSLMGTMVPMLVGILIGEVTKSTAIPDINPVMFIAMGIFALVGIVLAFVHIPEPHVEHVEGADNGDSIWSYSHLVMGVIGIFIYVGIEIGVPGTMMLFLADANAGGLDASTAGFVAGTYWFLMLIGRFTGASIGGKVSSKTMLTVVSAVGMGLVFMAIISPITSTAAIPVVKTTATGGLGFGVADVPISAMYLVLVGLCTSIMWGGIFNLAVEGLGKKVAAASGIFMTMVVGGGILPLIQNAVADNMGYMASYWVPFIGLAYLLFYALVGSKVKKRADGLVID</sequence>
<dbReference type="PANTHER" id="PTHR43702:SF3">
    <property type="entry name" value="PROTEIN TSGA"/>
    <property type="match status" value="1"/>
</dbReference>
<feature type="transmembrane region" description="Helical" evidence="6">
    <location>
        <begin position="45"/>
        <end position="65"/>
    </location>
</feature>
<keyword evidence="5 6" id="KW-0472">Membrane</keyword>
<reference evidence="7" key="1">
    <citation type="submission" date="2022-11" db="EMBL/GenBank/DDBJ databases">
        <title>Marilongibacter aestuarii gen. nov., sp. nov., isolated from tidal flat sediment.</title>
        <authorList>
            <person name="Jiayan W."/>
        </authorList>
    </citation>
    <scope>NUCLEOTIDE SEQUENCE</scope>
    <source>
        <strain evidence="7">Z1-6</strain>
    </source>
</reference>
<keyword evidence="4 6" id="KW-1133">Transmembrane helix</keyword>
<gene>
    <name evidence="7" type="ORF">OU798_17005</name>
</gene>
<dbReference type="InterPro" id="IPR036259">
    <property type="entry name" value="MFS_trans_sf"/>
</dbReference>
<comment type="caution">
    <text evidence="7">The sequence shown here is derived from an EMBL/GenBank/DDBJ whole genome shotgun (WGS) entry which is preliminary data.</text>
</comment>
<feature type="transmembrane region" description="Helical" evidence="6">
    <location>
        <begin position="174"/>
        <end position="197"/>
    </location>
</feature>
<evidence type="ECO:0000313" key="8">
    <source>
        <dbReference type="Proteomes" id="UP001145087"/>
    </source>
</evidence>
<accession>A0A9X3J8T6</accession>
<dbReference type="InterPro" id="IPR011701">
    <property type="entry name" value="MFS"/>
</dbReference>
<name>A0A9X3J8T6_9BACT</name>
<dbReference type="EMBL" id="JAPOHD010000030">
    <property type="protein sequence ID" value="MCY1722055.1"/>
    <property type="molecule type" value="Genomic_DNA"/>
</dbReference>
<evidence type="ECO:0000256" key="2">
    <source>
        <dbReference type="ARBA" id="ARBA00022475"/>
    </source>
</evidence>
<dbReference type="Gene3D" id="1.20.1250.20">
    <property type="entry name" value="MFS general substrate transporter like domains"/>
    <property type="match status" value="2"/>
</dbReference>
<feature type="transmembrane region" description="Helical" evidence="6">
    <location>
        <begin position="12"/>
        <end position="33"/>
    </location>
</feature>
<feature type="transmembrane region" description="Helical" evidence="6">
    <location>
        <begin position="288"/>
        <end position="316"/>
    </location>
</feature>
<dbReference type="RefSeq" id="WP_343334385.1">
    <property type="nucleotide sequence ID" value="NZ_JAPOHD010000030.1"/>
</dbReference>
<organism evidence="7 8">
    <name type="scientific">Draconibacterium aestuarii</name>
    <dbReference type="NCBI Taxonomy" id="2998507"/>
    <lineage>
        <taxon>Bacteria</taxon>
        <taxon>Pseudomonadati</taxon>
        <taxon>Bacteroidota</taxon>
        <taxon>Bacteroidia</taxon>
        <taxon>Marinilabiliales</taxon>
        <taxon>Prolixibacteraceae</taxon>
        <taxon>Draconibacterium</taxon>
    </lineage>
</organism>
<feature type="transmembrane region" description="Helical" evidence="6">
    <location>
        <begin position="257"/>
        <end position="276"/>
    </location>
</feature>
<feature type="transmembrane region" description="Helical" evidence="6">
    <location>
        <begin position="365"/>
        <end position="385"/>
    </location>
</feature>
<feature type="transmembrane region" description="Helical" evidence="6">
    <location>
        <begin position="77"/>
        <end position="95"/>
    </location>
</feature>
<feature type="transmembrane region" description="Helical" evidence="6">
    <location>
        <begin position="101"/>
        <end position="122"/>
    </location>
</feature>
<feature type="transmembrane region" description="Helical" evidence="6">
    <location>
        <begin position="336"/>
        <end position="358"/>
    </location>
</feature>
<feature type="transmembrane region" description="Helical" evidence="6">
    <location>
        <begin position="142"/>
        <end position="162"/>
    </location>
</feature>
<feature type="transmembrane region" description="Helical" evidence="6">
    <location>
        <begin position="217"/>
        <end position="237"/>
    </location>
</feature>
<evidence type="ECO:0000256" key="4">
    <source>
        <dbReference type="ARBA" id="ARBA00022989"/>
    </source>
</evidence>
<dbReference type="PANTHER" id="PTHR43702">
    <property type="entry name" value="L-FUCOSE-PROTON SYMPORTER"/>
    <property type="match status" value="1"/>
</dbReference>
<evidence type="ECO:0000256" key="1">
    <source>
        <dbReference type="ARBA" id="ARBA00004429"/>
    </source>
</evidence>
<dbReference type="GO" id="GO:0022857">
    <property type="term" value="F:transmembrane transporter activity"/>
    <property type="evidence" value="ECO:0007669"/>
    <property type="project" value="InterPro"/>
</dbReference>
<protein>
    <submittedName>
        <fullName evidence="7">MFS transporter</fullName>
    </submittedName>
</protein>
<proteinExistence type="predicted"/>
<dbReference type="AlphaFoldDB" id="A0A9X3J8T6"/>
<dbReference type="SUPFAM" id="SSF103473">
    <property type="entry name" value="MFS general substrate transporter"/>
    <property type="match status" value="1"/>
</dbReference>
<evidence type="ECO:0000256" key="5">
    <source>
        <dbReference type="ARBA" id="ARBA00023136"/>
    </source>
</evidence>
<evidence type="ECO:0000256" key="6">
    <source>
        <dbReference type="SAM" id="Phobius"/>
    </source>
</evidence>
<feature type="transmembrane region" description="Helical" evidence="6">
    <location>
        <begin position="397"/>
        <end position="415"/>
    </location>
</feature>
<dbReference type="Proteomes" id="UP001145087">
    <property type="component" value="Unassembled WGS sequence"/>
</dbReference>
<evidence type="ECO:0000256" key="3">
    <source>
        <dbReference type="ARBA" id="ARBA00022692"/>
    </source>
</evidence>
<dbReference type="GO" id="GO:0005886">
    <property type="term" value="C:plasma membrane"/>
    <property type="evidence" value="ECO:0007669"/>
    <property type="project" value="UniProtKB-SubCell"/>
</dbReference>
<keyword evidence="3 6" id="KW-0812">Transmembrane</keyword>
<comment type="subcellular location">
    <subcellularLocation>
        <location evidence="1">Cell inner membrane</location>
        <topology evidence="1">Multi-pass membrane protein</topology>
    </subcellularLocation>
</comment>
<keyword evidence="2" id="KW-1003">Cell membrane</keyword>
<evidence type="ECO:0000313" key="7">
    <source>
        <dbReference type="EMBL" id="MCY1722055.1"/>
    </source>
</evidence>
<dbReference type="Pfam" id="PF07690">
    <property type="entry name" value="MFS_1"/>
    <property type="match status" value="1"/>
</dbReference>
<dbReference type="InterPro" id="IPR050375">
    <property type="entry name" value="MFS_TsgA-like"/>
</dbReference>
<keyword evidence="8" id="KW-1185">Reference proteome</keyword>